<evidence type="ECO:0000313" key="3">
    <source>
        <dbReference type="Proteomes" id="UP000184287"/>
    </source>
</evidence>
<sequence>MITAQRSATILRLGPVFIVRESGLKVAELGAVRNFSLSKIADELAPLEMLHKQLSSKLNDELFSLINQGCNKEQSQYLLALKRSIFNSRNFDLAEAKEKVPENIYRPLSHWHHQNTDIANLRADAELIANNFLLSISPGFRDLFKQYPVRTAICYAQPDLFRTLGTLPVEGTLNKNQRRALISGLAYVFRMATKTSPFSHLSTIACGMMEANPMVSDQLGSERAVIEQHVFNVGLVKALVNHLSNELSSTNTGLPLVWNKTAIRSSEKYIVLYAPTAERTLTDIAAESISELPLNTVFLLTEDILQNQKRPLYRNELASFLSEQLPHDENRLLAAIDKMLALHLLVPVLDFEENDLDSLGALAQSEVLQQTFPEVAAQLQKIDARKAALYNLQADAKADELLEIAEQTRQLFDNSGISGVSISTQKIIHNSVYRINPQQLPAHTLKDYQQDFNKLLSVLPIFDADYPLRQWLKDQFLHNGPAVGSRMPAIEFFNQLFSKADDDDLVADQNALLNPELLNKSKHALAQNDAASAFVAELYALMNGAGAELILTDNFWEKWADSAASFQDQSLPVSATLTGQFVGGDDRSQQQFVLNKVFAGYGTMFTVPHTVTGDLDFLTTQIDKEAGPRHFSDIIATMAFQGQIRTPVSGKSLYYPGQQVRENDLEKYLAWKDLYIQWDEHGNPMLFDARIAKQIVPLHRGTLSSLYFPPFYKFLTMLGPAFTPNFPLFERLCDFDEELQTTGIRSYPRITSGRVVLMRRAWSVPSSEIPIQMAEQSNSSHYMAVRDWAASLDMPAEVFIVPMSYRDFVKSQMREVPFKRVHKPFYVNWDDYATFQLFLKYTLLDASFRISFIEALPAPDSVKSAGQYTSELLFEIYENETSS</sequence>
<gene>
    <name evidence="2" type="ORF">SAMN04488522_101104</name>
</gene>
<dbReference type="STRING" id="288992.SAMN04488522_101104"/>
<feature type="domain" description="Lantibiotic dehydratase N-terminal" evidence="1">
    <location>
        <begin position="148"/>
        <end position="460"/>
    </location>
</feature>
<reference evidence="3" key="1">
    <citation type="submission" date="2016-11" db="EMBL/GenBank/DDBJ databases">
        <authorList>
            <person name="Varghese N."/>
            <person name="Submissions S."/>
        </authorList>
    </citation>
    <scope>NUCLEOTIDE SEQUENCE [LARGE SCALE GENOMIC DNA]</scope>
    <source>
        <strain evidence="3">DSM 16990</strain>
    </source>
</reference>
<organism evidence="2 3">
    <name type="scientific">Pedobacter caeni</name>
    <dbReference type="NCBI Taxonomy" id="288992"/>
    <lineage>
        <taxon>Bacteria</taxon>
        <taxon>Pseudomonadati</taxon>
        <taxon>Bacteroidota</taxon>
        <taxon>Sphingobacteriia</taxon>
        <taxon>Sphingobacteriales</taxon>
        <taxon>Sphingobacteriaceae</taxon>
        <taxon>Pedobacter</taxon>
    </lineage>
</organism>
<protein>
    <submittedName>
        <fullName evidence="2">Lantibiotic dehydratase, C terminus</fullName>
    </submittedName>
</protein>
<proteinExistence type="predicted"/>
<dbReference type="InterPro" id="IPR006827">
    <property type="entry name" value="Lant_deHydtase_N"/>
</dbReference>
<dbReference type="AlphaFoldDB" id="A0A1M4T719"/>
<dbReference type="EMBL" id="FQUQ01000001">
    <property type="protein sequence ID" value="SHE40259.1"/>
    <property type="molecule type" value="Genomic_DNA"/>
</dbReference>
<dbReference type="Pfam" id="PF04738">
    <property type="entry name" value="Lant_dehydr_N"/>
    <property type="match status" value="2"/>
</dbReference>
<keyword evidence="3" id="KW-1185">Reference proteome</keyword>
<evidence type="ECO:0000313" key="2">
    <source>
        <dbReference type="EMBL" id="SHE40259.1"/>
    </source>
</evidence>
<accession>A0A1M4T719</accession>
<dbReference type="Proteomes" id="UP000184287">
    <property type="component" value="Unassembled WGS sequence"/>
</dbReference>
<feature type="domain" description="Lantibiotic dehydratase N-terminal" evidence="1">
    <location>
        <begin position="666"/>
        <end position="801"/>
    </location>
</feature>
<dbReference type="OrthoDB" id="2442707at2"/>
<name>A0A1M4T719_9SPHI</name>
<evidence type="ECO:0000259" key="1">
    <source>
        <dbReference type="Pfam" id="PF04738"/>
    </source>
</evidence>
<dbReference type="RefSeq" id="WP_073226045.1">
    <property type="nucleotide sequence ID" value="NZ_FQUQ01000001.1"/>
</dbReference>